<comment type="caution">
    <text evidence="2">The sequence shown here is derived from an EMBL/GenBank/DDBJ whole genome shotgun (WGS) entry which is preliminary data.</text>
</comment>
<dbReference type="EMBL" id="JZWV01000036">
    <property type="protein sequence ID" value="KJY39032.1"/>
    <property type="molecule type" value="Genomic_DNA"/>
</dbReference>
<dbReference type="PANTHER" id="PTHR42305:SF1">
    <property type="entry name" value="MEMBRANE PROTEIN RV1733C-RELATED"/>
    <property type="match status" value="1"/>
</dbReference>
<keyword evidence="1" id="KW-0812">Transmembrane</keyword>
<accession>A0A0F4JXE4</accession>
<keyword evidence="1" id="KW-1133">Transmembrane helix</keyword>
<dbReference type="InterPro" id="IPR039708">
    <property type="entry name" value="MT1774/Rv1733c-like"/>
</dbReference>
<dbReference type="RefSeq" id="WP_045945657.1">
    <property type="nucleotide sequence ID" value="NZ_JZWV01000036.1"/>
</dbReference>
<name>A0A0F4JXE4_9ACTN</name>
<protein>
    <submittedName>
        <fullName evidence="2">Uncharacterized protein</fullName>
    </submittedName>
</protein>
<keyword evidence="3" id="KW-1185">Reference proteome</keyword>
<gene>
    <name evidence="2" type="ORF">VR44_02420</name>
</gene>
<evidence type="ECO:0000256" key="1">
    <source>
        <dbReference type="SAM" id="Phobius"/>
    </source>
</evidence>
<proteinExistence type="predicted"/>
<organism evidence="2 3">
    <name type="scientific">Streptomyces katrae</name>
    <dbReference type="NCBI Taxonomy" id="68223"/>
    <lineage>
        <taxon>Bacteria</taxon>
        <taxon>Bacillati</taxon>
        <taxon>Actinomycetota</taxon>
        <taxon>Actinomycetes</taxon>
        <taxon>Kitasatosporales</taxon>
        <taxon>Streptomycetaceae</taxon>
        <taxon>Streptomyces</taxon>
    </lineage>
</organism>
<evidence type="ECO:0000313" key="3">
    <source>
        <dbReference type="Proteomes" id="UP000033551"/>
    </source>
</evidence>
<dbReference type="Proteomes" id="UP000033551">
    <property type="component" value="Unassembled WGS sequence"/>
</dbReference>
<dbReference type="AlphaFoldDB" id="A0A0F4JXE4"/>
<sequence>MDDRTTGRRSNPLRRKADRTRTRLHAAFAVACLIAVVCGVAVGRAAWSDSSRAAESAARHRHDVPAVTVGRTTYRAGDEPDGTPVTVAPATWRYPADRAHTDTLPVPVGTRQGDTVRVRVDDSGNPAGSPPGTVEIGLDAFGLGTGPLTGVLLVSGLLVRLGLRIVDARSSRAWETEWEGVEPLWSGRLRPGQGADDG</sequence>
<feature type="transmembrane region" description="Helical" evidence="1">
    <location>
        <begin position="24"/>
        <end position="47"/>
    </location>
</feature>
<feature type="transmembrane region" description="Helical" evidence="1">
    <location>
        <begin position="140"/>
        <end position="163"/>
    </location>
</feature>
<dbReference type="PANTHER" id="PTHR42305">
    <property type="entry name" value="MEMBRANE PROTEIN RV1733C-RELATED"/>
    <property type="match status" value="1"/>
</dbReference>
<keyword evidence="1" id="KW-0472">Membrane</keyword>
<dbReference type="OrthoDB" id="5190576at2"/>
<evidence type="ECO:0000313" key="2">
    <source>
        <dbReference type="EMBL" id="KJY39032.1"/>
    </source>
</evidence>
<reference evidence="2 3" key="1">
    <citation type="submission" date="2015-02" db="EMBL/GenBank/DDBJ databases">
        <authorList>
            <person name="Ju K.-S."/>
            <person name="Doroghazi J.R."/>
            <person name="Metcalf W."/>
        </authorList>
    </citation>
    <scope>NUCLEOTIDE SEQUENCE [LARGE SCALE GENOMIC DNA]</scope>
    <source>
        <strain evidence="2 3">NRRL ISP-5550</strain>
    </source>
</reference>